<evidence type="ECO:0000313" key="1">
    <source>
        <dbReference type="EMBL" id="HAT1589356.1"/>
    </source>
</evidence>
<sequence>MAVIQPKDSLNKKKFQFQVPVPILNEYKEKKELLESYNQRVDISDDLVKALKDAIKQMDKHLAELTSQSGKSDAVEQNKSVA</sequence>
<proteinExistence type="predicted"/>
<accession>A0A8H9P1P7</accession>
<dbReference type="RefSeq" id="WP_044702688.1">
    <property type="nucleotide sequence ID" value="NZ_JAAMQE010000005.1"/>
</dbReference>
<organism evidence="1">
    <name type="scientific">Citrobacter farmeri</name>
    <dbReference type="NCBI Taxonomy" id="67824"/>
    <lineage>
        <taxon>Bacteria</taxon>
        <taxon>Pseudomonadati</taxon>
        <taxon>Pseudomonadota</taxon>
        <taxon>Gammaproteobacteria</taxon>
        <taxon>Enterobacterales</taxon>
        <taxon>Enterobacteriaceae</taxon>
        <taxon>Citrobacter</taxon>
    </lineage>
</organism>
<reference evidence="1" key="1">
    <citation type="journal article" date="2018" name="Genome Biol.">
        <title>SKESA: strategic k-mer extension for scrupulous assemblies.</title>
        <authorList>
            <person name="Souvorov A."/>
            <person name="Agarwala R."/>
            <person name="Lipman D.J."/>
        </authorList>
    </citation>
    <scope>NUCLEOTIDE SEQUENCE</scope>
    <source>
        <strain evidence="1">YDC697-2</strain>
    </source>
</reference>
<reference evidence="1" key="2">
    <citation type="submission" date="2020-11" db="EMBL/GenBank/DDBJ databases">
        <authorList>
            <consortium name="NCBI Pathogen Detection Project"/>
        </authorList>
    </citation>
    <scope>NUCLEOTIDE SEQUENCE</scope>
    <source>
        <strain evidence="1">YDC697-2</strain>
    </source>
</reference>
<dbReference type="AlphaFoldDB" id="A0A8H9P1P7"/>
<protein>
    <submittedName>
        <fullName evidence="1">Uncharacterized protein</fullName>
    </submittedName>
</protein>
<name>A0A8H9P1P7_9ENTR</name>
<comment type="caution">
    <text evidence="1">The sequence shown here is derived from an EMBL/GenBank/DDBJ whole genome shotgun (WGS) entry which is preliminary data.</text>
</comment>
<dbReference type="EMBL" id="DACSDU010000098">
    <property type="protein sequence ID" value="HAT1589356.1"/>
    <property type="molecule type" value="Genomic_DNA"/>
</dbReference>
<dbReference type="Proteomes" id="UP000864563">
    <property type="component" value="Unassembled WGS sequence"/>
</dbReference>
<gene>
    <name evidence="1" type="ORF">I8Y00_005793</name>
</gene>